<organism evidence="2 3">
    <name type="scientific">Cymbomonas tetramitiformis</name>
    <dbReference type="NCBI Taxonomy" id="36881"/>
    <lineage>
        <taxon>Eukaryota</taxon>
        <taxon>Viridiplantae</taxon>
        <taxon>Chlorophyta</taxon>
        <taxon>Pyramimonadophyceae</taxon>
        <taxon>Pyramimonadales</taxon>
        <taxon>Pyramimonadaceae</taxon>
        <taxon>Cymbomonas</taxon>
    </lineage>
</organism>
<keyword evidence="3" id="KW-1185">Reference proteome</keyword>
<evidence type="ECO:0000256" key="1">
    <source>
        <dbReference type="SAM" id="MobiDB-lite"/>
    </source>
</evidence>
<evidence type="ECO:0000313" key="3">
    <source>
        <dbReference type="Proteomes" id="UP001190700"/>
    </source>
</evidence>
<sequence length="67" mass="7493">MEEPGAEEGAGGNTWSGELDGQQMQEEEMEIQQMEQEEEALMEAQGIRATPQVDRITPQPTGEDEER</sequence>
<dbReference type="Proteomes" id="UP001190700">
    <property type="component" value="Unassembled WGS sequence"/>
</dbReference>
<proteinExistence type="predicted"/>
<protein>
    <submittedName>
        <fullName evidence="2">Uncharacterized protein</fullName>
    </submittedName>
</protein>
<gene>
    <name evidence="2" type="ORF">CYMTET_38551</name>
</gene>
<comment type="caution">
    <text evidence="2">The sequence shown here is derived from an EMBL/GenBank/DDBJ whole genome shotgun (WGS) entry which is preliminary data.</text>
</comment>
<dbReference type="EMBL" id="LGRX02025607">
    <property type="protein sequence ID" value="KAK3252138.1"/>
    <property type="molecule type" value="Genomic_DNA"/>
</dbReference>
<name>A0AAE0CD21_9CHLO</name>
<evidence type="ECO:0000313" key="2">
    <source>
        <dbReference type="EMBL" id="KAK3252138.1"/>
    </source>
</evidence>
<dbReference type="AlphaFoldDB" id="A0AAE0CD21"/>
<feature type="compositionally biased region" description="Acidic residues" evidence="1">
    <location>
        <begin position="25"/>
        <end position="41"/>
    </location>
</feature>
<reference evidence="2 3" key="1">
    <citation type="journal article" date="2015" name="Genome Biol. Evol.">
        <title>Comparative Genomics of a Bacterivorous Green Alga Reveals Evolutionary Causalities and Consequences of Phago-Mixotrophic Mode of Nutrition.</title>
        <authorList>
            <person name="Burns J.A."/>
            <person name="Paasch A."/>
            <person name="Narechania A."/>
            <person name="Kim E."/>
        </authorList>
    </citation>
    <scope>NUCLEOTIDE SEQUENCE [LARGE SCALE GENOMIC DNA]</scope>
    <source>
        <strain evidence="2 3">PLY_AMNH</strain>
    </source>
</reference>
<accession>A0AAE0CD21</accession>
<feature type="region of interest" description="Disordered" evidence="1">
    <location>
        <begin position="1"/>
        <end position="67"/>
    </location>
</feature>